<sequence>MEPSYRSAKFGDELLINSLDSQVDRADSKLSESIVKRVLFERFFDPTSAFLNSSPSHLKAFSSKSNSPKADYHHARLSVTSTPTGASRRSFAAASTISHFHSPSAVIRTPNRWSGGKRQQKSQIKSHKFTLDATAFKIEEVAHLAGALSMREVPRHSKQNLKELHAEALTWSKAQVQHMCHRGLPGQIVSLLSVPGIQCEACNFLADLGRKWPPALAGAVEDVVRFLPVPLTTDAAGVRSSAFLLLEVAAGCGKVGRKAVAASHVLMQLMMDRMEAAVPKRVHKLGKPKPSPPEAYSQDISCEEHCQPGWNRDEVWGPGQVHSASFHSSPKLSESARPLFTQSPHSSPSSGNPGPNASSDTVHTSDLIPVLRTLLTLLSNPTETTDTCRLHWTLVDATQRLLHFMVNEFMSEERNDCVQGSSLEGEVAISGLDDGVKTEVHSVQDAKRVEVLKLLLRLVTLLCSVSAASRAMMNPKRKQPIAPILIRLLRTSFRTLPPLLQQKLAPQKAVYQSRYTSGIRKQVLHCLVSLACNADMEVRDWLREAMDDDQMEQTSIGLPSAMSCLVKTLERRPLQAKAASDSALVLLLLGQSRSLKESLLFKYKVVDLSARILVEVVQNNPDQGNNDLVSAQRRQPEQHRNQSSSKGVLDTFAKNTVFGQQEQSSVVGDSSLQDFFGKSQNALIGLGSEANSKHEEFEDTQFNPDLGIKMSEHTPPMTVNEADSRKDEGAFSAFEGSIEHGQSVAITLEGNSAEHLVLEEGAGADLVLEEAAGADLVLEEAAGASDLFDDADEHPLSSSFSNSAVEPLTVNIINLAVSLTVLLQKGCDKRDLAAKAVAPAVASLAEVSSQLISAEQSVPGRFVGLKVTEAALALLSNLTLHERTHEVVLSKTLPTLLAMKVLQNAIDSCSLTSLSKMYSPAVPSSQCHSAATNLMLLSASLITNFFQSEVMQLKLKHRRAKIKARRKVEGEHTMQLRLFAEGEEDGVQCGEEPMRSKTQQGQRTAGGVEVDGREKGSPSGTHPRGGERDTMQAGSLHGRPVASSRIVISGESLASIPIHSDDESASSKISKPSEIENAVGGNGVHVSAVSCLKMFFNCLRILQNLSPASSAISSPLKRSPLLPSPALLQLWQTIASATAACCQHCLDVQELQTDGQLLAEWTAITLSQHIRLLLLSKVPNSMPDQRKRMDSCFQAQLSALVALLSVGVVHPTQPGLMDNLLLCVPELLSYASETAKNTTGCAMPHLLLLDELCRSKSMAVKLLQDGPAMLAIVDYCLLDSSALLKMRPLLLRLKRLDKYHALHKMFPKKTL</sequence>
<dbReference type="EMBL" id="BEGY01000013">
    <property type="protein sequence ID" value="GAX75655.1"/>
    <property type="molecule type" value="Genomic_DNA"/>
</dbReference>
<gene>
    <name evidence="2" type="ORF">CEUSTIGMA_g3099.t1</name>
</gene>
<evidence type="ECO:0000313" key="3">
    <source>
        <dbReference type="Proteomes" id="UP000232323"/>
    </source>
</evidence>
<organism evidence="2 3">
    <name type="scientific">Chlamydomonas eustigma</name>
    <dbReference type="NCBI Taxonomy" id="1157962"/>
    <lineage>
        <taxon>Eukaryota</taxon>
        <taxon>Viridiplantae</taxon>
        <taxon>Chlorophyta</taxon>
        <taxon>core chlorophytes</taxon>
        <taxon>Chlorophyceae</taxon>
        <taxon>CS clade</taxon>
        <taxon>Chlamydomonadales</taxon>
        <taxon>Chlamydomonadaceae</taxon>
        <taxon>Chlamydomonas</taxon>
    </lineage>
</organism>
<evidence type="ECO:0000256" key="1">
    <source>
        <dbReference type="SAM" id="MobiDB-lite"/>
    </source>
</evidence>
<comment type="caution">
    <text evidence="2">The sequence shown here is derived from an EMBL/GenBank/DDBJ whole genome shotgun (WGS) entry which is preliminary data.</text>
</comment>
<feature type="compositionally biased region" description="Polar residues" evidence="1">
    <location>
        <begin position="322"/>
        <end position="332"/>
    </location>
</feature>
<feature type="region of interest" description="Disordered" evidence="1">
    <location>
        <begin position="623"/>
        <end position="646"/>
    </location>
</feature>
<protein>
    <submittedName>
        <fullName evidence="2">Uncharacterized protein</fullName>
    </submittedName>
</protein>
<reference evidence="2 3" key="1">
    <citation type="submission" date="2017-08" db="EMBL/GenBank/DDBJ databases">
        <title>Acidophilic green algal genome provides insights into adaptation to an acidic environment.</title>
        <authorList>
            <person name="Hirooka S."/>
            <person name="Hirose Y."/>
            <person name="Kanesaki Y."/>
            <person name="Higuchi S."/>
            <person name="Fujiwara T."/>
            <person name="Onuma R."/>
            <person name="Era A."/>
            <person name="Ohbayashi R."/>
            <person name="Uzuka A."/>
            <person name="Nozaki H."/>
            <person name="Yoshikawa H."/>
            <person name="Miyagishima S.Y."/>
        </authorList>
    </citation>
    <scope>NUCLEOTIDE SEQUENCE [LARGE SCALE GENOMIC DNA]</scope>
    <source>
        <strain evidence="2 3">NIES-2499</strain>
    </source>
</reference>
<keyword evidence="3" id="KW-1185">Reference proteome</keyword>
<name>A0A250WXZ4_9CHLO</name>
<accession>A0A250WXZ4</accession>
<feature type="region of interest" description="Disordered" evidence="1">
    <location>
        <begin position="979"/>
        <end position="1041"/>
    </location>
</feature>
<dbReference type="InterPro" id="IPR016024">
    <property type="entry name" value="ARM-type_fold"/>
</dbReference>
<evidence type="ECO:0000313" key="2">
    <source>
        <dbReference type="EMBL" id="GAX75655.1"/>
    </source>
</evidence>
<dbReference type="Proteomes" id="UP000232323">
    <property type="component" value="Unassembled WGS sequence"/>
</dbReference>
<feature type="compositionally biased region" description="Low complexity" evidence="1">
    <location>
        <begin position="343"/>
        <end position="359"/>
    </location>
</feature>
<feature type="region of interest" description="Disordered" evidence="1">
    <location>
        <begin position="321"/>
        <end position="362"/>
    </location>
</feature>
<feature type="compositionally biased region" description="Polar residues" evidence="1">
    <location>
        <begin position="623"/>
        <end position="633"/>
    </location>
</feature>
<proteinExistence type="predicted"/>
<dbReference type="SUPFAM" id="SSF48371">
    <property type="entry name" value="ARM repeat"/>
    <property type="match status" value="1"/>
</dbReference>